<name>G3IHZ4_CRIGR</name>
<gene>
    <name evidence="2" type="ORF">I79_023454</name>
</gene>
<dbReference type="AlphaFoldDB" id="G3IHZ4"/>
<feature type="transmembrane region" description="Helical" evidence="1">
    <location>
        <begin position="31"/>
        <end position="53"/>
    </location>
</feature>
<keyword evidence="1" id="KW-0472">Membrane</keyword>
<organism evidence="2 3">
    <name type="scientific">Cricetulus griseus</name>
    <name type="common">Chinese hamster</name>
    <name type="synonym">Cricetulus barabensis griseus</name>
    <dbReference type="NCBI Taxonomy" id="10029"/>
    <lineage>
        <taxon>Eukaryota</taxon>
        <taxon>Metazoa</taxon>
        <taxon>Chordata</taxon>
        <taxon>Craniata</taxon>
        <taxon>Vertebrata</taxon>
        <taxon>Euteleostomi</taxon>
        <taxon>Mammalia</taxon>
        <taxon>Eutheria</taxon>
        <taxon>Euarchontoglires</taxon>
        <taxon>Glires</taxon>
        <taxon>Rodentia</taxon>
        <taxon>Myomorpha</taxon>
        <taxon>Muroidea</taxon>
        <taxon>Cricetidae</taxon>
        <taxon>Cricetinae</taxon>
        <taxon>Cricetulus</taxon>
    </lineage>
</organism>
<evidence type="ECO:0000313" key="3">
    <source>
        <dbReference type="Proteomes" id="UP000001075"/>
    </source>
</evidence>
<evidence type="ECO:0000313" key="2">
    <source>
        <dbReference type="EMBL" id="EGW07310.1"/>
    </source>
</evidence>
<evidence type="ECO:0000256" key="1">
    <source>
        <dbReference type="SAM" id="Phobius"/>
    </source>
</evidence>
<proteinExistence type="predicted"/>
<dbReference type="InParanoid" id="G3IHZ4"/>
<keyword evidence="1" id="KW-0812">Transmembrane</keyword>
<dbReference type="Proteomes" id="UP000001075">
    <property type="component" value="Unassembled WGS sequence"/>
</dbReference>
<sequence>MSSFARASKEKGSIPFWLITTNPLSESPQTFFFSSIIFLTLSSMNFLSTFTSFSRSSALL</sequence>
<accession>G3IHZ4</accession>
<keyword evidence="1" id="KW-1133">Transmembrane helix</keyword>
<dbReference type="EMBL" id="JH002897">
    <property type="protein sequence ID" value="EGW07310.1"/>
    <property type="molecule type" value="Genomic_DNA"/>
</dbReference>
<reference evidence="3" key="1">
    <citation type="journal article" date="2011" name="Nat. Biotechnol.">
        <title>The genomic sequence of the Chinese hamster ovary (CHO)-K1 cell line.</title>
        <authorList>
            <person name="Xu X."/>
            <person name="Nagarajan H."/>
            <person name="Lewis N.E."/>
            <person name="Pan S."/>
            <person name="Cai Z."/>
            <person name="Liu X."/>
            <person name="Chen W."/>
            <person name="Xie M."/>
            <person name="Wang W."/>
            <person name="Hammond S."/>
            <person name="Andersen M.R."/>
            <person name="Neff N."/>
            <person name="Passarelli B."/>
            <person name="Koh W."/>
            <person name="Fan H.C."/>
            <person name="Wang J."/>
            <person name="Gui Y."/>
            <person name="Lee K.H."/>
            <person name="Betenbaugh M.J."/>
            <person name="Quake S.R."/>
            <person name="Famili I."/>
            <person name="Palsson B.O."/>
            <person name="Wang J."/>
        </authorList>
    </citation>
    <scope>NUCLEOTIDE SEQUENCE [LARGE SCALE GENOMIC DNA]</scope>
    <source>
        <strain evidence="3">CHO K1 cell line</strain>
    </source>
</reference>
<protein>
    <submittedName>
        <fullName evidence="2">Uncharacterized protein</fullName>
    </submittedName>
</protein>